<keyword evidence="3" id="KW-1185">Reference proteome</keyword>
<dbReference type="OrthoDB" id="5650571at2"/>
<feature type="compositionally biased region" description="Polar residues" evidence="1">
    <location>
        <begin position="154"/>
        <end position="167"/>
    </location>
</feature>
<name>A0A0W0VQF4_9GAMM</name>
<sequence length="192" mass="22110">MTQDKQEMNKKIENLIFLQNLIPGKQDSLFIESFKQNVLDKDDDEEQKQYRQQLLNQSPPKLTFRSKKEEDEFYKKEAINCSNFCCGSQVLQTNLYTHQINLVPDDNYMLSIGTGKLYEGTASKIRGELQDDIRSEPFGSTKQGQVLTGLKEFNTTLDQEVQGSPSLETKEASAKEKSRSPFQTEPKPWKEE</sequence>
<dbReference type="RefSeq" id="WP_028373624.1">
    <property type="nucleotide sequence ID" value="NZ_CAAAJD010000020.1"/>
</dbReference>
<evidence type="ECO:0000313" key="2">
    <source>
        <dbReference type="EMBL" id="KTD22293.1"/>
    </source>
</evidence>
<reference evidence="2 3" key="1">
    <citation type="submission" date="2015-11" db="EMBL/GenBank/DDBJ databases">
        <title>Genomic analysis of 38 Legionella species identifies large and diverse effector repertoires.</title>
        <authorList>
            <person name="Burstein D."/>
            <person name="Amaro F."/>
            <person name="Zusman T."/>
            <person name="Lifshitz Z."/>
            <person name="Cohen O."/>
            <person name="Gilbert J.A."/>
            <person name="Pupko T."/>
            <person name="Shuman H.A."/>
            <person name="Segal G."/>
        </authorList>
    </citation>
    <scope>NUCLEOTIDE SEQUENCE [LARGE SCALE GENOMIC DNA]</scope>
    <source>
        <strain evidence="2 3">ATCC 49751</strain>
    </source>
</reference>
<gene>
    <name evidence="2" type="ORF">Llan_1234</name>
</gene>
<dbReference type="eggNOG" id="ENOG5031E3C">
    <property type="taxonomic scope" value="Bacteria"/>
</dbReference>
<organism evidence="2 3">
    <name type="scientific">Legionella lansingensis</name>
    <dbReference type="NCBI Taxonomy" id="45067"/>
    <lineage>
        <taxon>Bacteria</taxon>
        <taxon>Pseudomonadati</taxon>
        <taxon>Pseudomonadota</taxon>
        <taxon>Gammaproteobacteria</taxon>
        <taxon>Legionellales</taxon>
        <taxon>Legionellaceae</taxon>
        <taxon>Legionella</taxon>
    </lineage>
</organism>
<dbReference type="PATRIC" id="fig|45067.4.peg.1295"/>
<dbReference type="EMBL" id="LNYI01000027">
    <property type="protein sequence ID" value="KTD22293.1"/>
    <property type="molecule type" value="Genomic_DNA"/>
</dbReference>
<dbReference type="Proteomes" id="UP000054869">
    <property type="component" value="Unassembled WGS sequence"/>
</dbReference>
<accession>A0A0W0VQF4</accession>
<feature type="compositionally biased region" description="Basic and acidic residues" evidence="1">
    <location>
        <begin position="168"/>
        <end position="179"/>
    </location>
</feature>
<protein>
    <submittedName>
        <fullName evidence="2">Uncharacterized protein</fullName>
    </submittedName>
</protein>
<dbReference type="AlphaFoldDB" id="A0A0W0VQF4"/>
<evidence type="ECO:0000256" key="1">
    <source>
        <dbReference type="SAM" id="MobiDB-lite"/>
    </source>
</evidence>
<comment type="caution">
    <text evidence="2">The sequence shown here is derived from an EMBL/GenBank/DDBJ whole genome shotgun (WGS) entry which is preliminary data.</text>
</comment>
<feature type="region of interest" description="Disordered" evidence="1">
    <location>
        <begin position="154"/>
        <end position="192"/>
    </location>
</feature>
<proteinExistence type="predicted"/>
<evidence type="ECO:0000313" key="3">
    <source>
        <dbReference type="Proteomes" id="UP000054869"/>
    </source>
</evidence>